<dbReference type="OrthoDB" id="3357948at2759"/>
<feature type="compositionally biased region" description="Low complexity" evidence="1">
    <location>
        <begin position="73"/>
        <end position="83"/>
    </location>
</feature>
<feature type="compositionally biased region" description="Polar residues" evidence="1">
    <location>
        <begin position="679"/>
        <end position="688"/>
    </location>
</feature>
<proteinExistence type="predicted"/>
<feature type="region of interest" description="Disordered" evidence="1">
    <location>
        <begin position="988"/>
        <end position="1056"/>
    </location>
</feature>
<feature type="region of interest" description="Disordered" evidence="1">
    <location>
        <begin position="369"/>
        <end position="443"/>
    </location>
</feature>
<feature type="compositionally biased region" description="Polar residues" evidence="1">
    <location>
        <begin position="989"/>
        <end position="1000"/>
    </location>
</feature>
<evidence type="ECO:0000256" key="1">
    <source>
        <dbReference type="SAM" id="MobiDB-lite"/>
    </source>
</evidence>
<feature type="compositionally biased region" description="Low complexity" evidence="1">
    <location>
        <begin position="1174"/>
        <end position="1185"/>
    </location>
</feature>
<accession>A0A4Q1BBM2</accession>
<dbReference type="VEuPathDB" id="FungiDB:TREMEDRAFT_62225"/>
<dbReference type="Proteomes" id="UP000289152">
    <property type="component" value="Unassembled WGS sequence"/>
</dbReference>
<feature type="compositionally biased region" description="Basic and acidic residues" evidence="1">
    <location>
        <begin position="1233"/>
        <end position="1248"/>
    </location>
</feature>
<feature type="compositionally biased region" description="Basic and acidic residues" evidence="1">
    <location>
        <begin position="746"/>
        <end position="767"/>
    </location>
</feature>
<feature type="region of interest" description="Disordered" evidence="1">
    <location>
        <begin position="300"/>
        <end position="319"/>
    </location>
</feature>
<feature type="compositionally biased region" description="Basic and acidic residues" evidence="1">
    <location>
        <begin position="779"/>
        <end position="814"/>
    </location>
</feature>
<protein>
    <submittedName>
        <fullName evidence="2">Uncharacterized protein</fullName>
    </submittedName>
</protein>
<feature type="region of interest" description="Disordered" evidence="1">
    <location>
        <begin position="58"/>
        <end position="190"/>
    </location>
</feature>
<feature type="region of interest" description="Disordered" evidence="1">
    <location>
        <begin position="679"/>
        <end position="814"/>
    </location>
</feature>
<sequence length="1403" mass="153511">MSMTHPPPYIHTHHPRRGSLTPIGLHVISPVPPAVATPYGPVFTSISPIRNVGFSPPGLPMEMSPSPGRRESTTSSNSTLTQTRPFISTPQPFSPPCNRERRRSSLFPTAPSPSSYTPYPLGFDAQPRRASLTPSIPKLAPPSQTPAHAKGRVNLRPTSSDGNEGRVGQTRNSKALNPLTGEKSEDEYGRRGSLPQLHLHHGTWSGPPQRTWNPSLAPQRGSFGDEGALPTEDYKFGSIPHGPSAATAALRAIAPIKSRGPRAQDVFQQTEEAEAERQRKAFIAATFGDDGRRARARLSLGGSHHTSSGGSPGSPRRPSLMLWERLGMVSLKGTEEGSVSAPAINLIAPPDPPPEEMIPRRGSLPIAIPIMGGNIGRNNSRRSARAQEMDISRTSPGESDAEDEEAPDSEEMLKEENDSSNNLTRPLPPLLPLSDPGPRHLPSTLALHRATHLLHSRNLQSVPLPHPLPPSLHPPAPVDLTEFDIDFILAGSLSQLGDETQMNQPVDILHPREPLAEMPTPTLKLGADEEDSFARFVGKFDDEYGDRRGEWTFRICSSPPDSFHFTSLDPADPQTKTIRSEWEAPSAGKYQLFSNGEVRSIQTGSIWRVRRTQSREYELEQIQRGVVPVQNTSILTAIRPTIIVSNDGYVLTGKATHKEYGGAKSRTFTRDSMEYPFNNIRSHPNTGSPGRLRVSISEASPSGRTNRIGSTDYTLGTSTGGRMLSSSVPLTGTMAMLMPKKKRRPSKDVLGEGQRRGREDATEDRPRKASTSGNNMRSKSKDRDKQDRNAKLKDGERVEQDSKFRDGEKVEDDKNKKEKIGFFRKGIMASIKSSSFVTSFEERKIQKEEKEREREKEKMQSQSWGGYTVHHTPTSNWSSKQNQVDLSRQPTNIPKMGMELDPNHPFAPSLPKSTGIRQSPKTTLSHLPKSTDSRQSKMTQDQVDGRRLIRARSRPPLRVGGQTTSNVVSTIVGVAQVGQVGLIGHLGSGTPTQQLGTSASKGPERAFSSSAISASTFSSSNTEDRHPGSLGTTVEEERQSTLHTSDNESGYREGKGWKGVPEDAVAMIIPIEGTPTVSPTSEGLITDTTTSAFGISVNPFHEDGQFAPASTTSAISNDILHDNGPEIPLPPSTFNSTPKIPLPLKTEKHTKQALLVWYVPFNSTDDVPPPSHPIPQSSPSLPSTPRMTEPTQLSSLPKFQKLLRRRTSKDQFRHSSAPTPSNIFTSTPSKPKQNMEKDRYLPRSDSESSIKQLQPLPFRSFRIVARVVDLVDLNSEPIKSESTDLFIESNDIHQLKSSRSPEKDLVKETYEGGMNIGSDGDERINAITAGRSFPTVIAVCHSRSQGVEFVLEGLDRLGFCNGESAWGPTGYEEWRGSGLSEKGRELVDVLWAGCTGVMGLMGV</sequence>
<feature type="region of interest" description="Disordered" evidence="1">
    <location>
        <begin position="837"/>
        <end position="962"/>
    </location>
</feature>
<feature type="compositionally biased region" description="Basic and acidic residues" evidence="1">
    <location>
        <begin position="1035"/>
        <end position="1056"/>
    </location>
</feature>
<dbReference type="InParanoid" id="A0A4Q1BBM2"/>
<feature type="compositionally biased region" description="Low complexity" evidence="1">
    <location>
        <begin position="1006"/>
        <end position="1020"/>
    </location>
</feature>
<keyword evidence="3" id="KW-1185">Reference proteome</keyword>
<feature type="compositionally biased region" description="Polar residues" evidence="1">
    <location>
        <begin position="911"/>
        <end position="928"/>
    </location>
</feature>
<feature type="compositionally biased region" description="Low complexity" evidence="1">
    <location>
        <begin position="108"/>
        <end position="120"/>
    </location>
</feature>
<organism evidence="2 3">
    <name type="scientific">Tremella mesenterica</name>
    <name type="common">Jelly fungus</name>
    <dbReference type="NCBI Taxonomy" id="5217"/>
    <lineage>
        <taxon>Eukaryota</taxon>
        <taxon>Fungi</taxon>
        <taxon>Dikarya</taxon>
        <taxon>Basidiomycota</taxon>
        <taxon>Agaricomycotina</taxon>
        <taxon>Tremellomycetes</taxon>
        <taxon>Tremellales</taxon>
        <taxon>Tremellaceae</taxon>
        <taxon>Tremella</taxon>
    </lineage>
</organism>
<name>A0A4Q1BBM2_TREME</name>
<evidence type="ECO:0000313" key="2">
    <source>
        <dbReference type="EMBL" id="RXK35477.1"/>
    </source>
</evidence>
<feature type="compositionally biased region" description="Acidic residues" evidence="1">
    <location>
        <begin position="399"/>
        <end position="410"/>
    </location>
</feature>
<feature type="compositionally biased region" description="Polar residues" evidence="1">
    <location>
        <begin position="860"/>
        <end position="892"/>
    </location>
</feature>
<evidence type="ECO:0000313" key="3">
    <source>
        <dbReference type="Proteomes" id="UP000289152"/>
    </source>
</evidence>
<dbReference type="EMBL" id="SDIL01000134">
    <property type="protein sequence ID" value="RXK35477.1"/>
    <property type="molecule type" value="Genomic_DNA"/>
</dbReference>
<feature type="compositionally biased region" description="Basic and acidic residues" evidence="1">
    <location>
        <begin position="840"/>
        <end position="859"/>
    </location>
</feature>
<feature type="compositionally biased region" description="Polar residues" evidence="1">
    <location>
        <begin position="1214"/>
        <end position="1232"/>
    </location>
</feature>
<reference evidence="2 3" key="1">
    <citation type="submission" date="2016-06" db="EMBL/GenBank/DDBJ databases">
        <title>Evolution of pathogenesis and genome organization in the Tremellales.</title>
        <authorList>
            <person name="Cuomo C."/>
            <person name="Litvintseva A."/>
            <person name="Heitman J."/>
            <person name="Chen Y."/>
            <person name="Sun S."/>
            <person name="Springer D."/>
            <person name="Dromer F."/>
            <person name="Young S."/>
            <person name="Zeng Q."/>
            <person name="Chapman S."/>
            <person name="Gujja S."/>
            <person name="Saif S."/>
            <person name="Birren B."/>
        </authorList>
    </citation>
    <scope>NUCLEOTIDE SEQUENCE [LARGE SCALE GENOMIC DNA]</scope>
    <source>
        <strain evidence="2 3">ATCC 28783</strain>
    </source>
</reference>
<feature type="region of interest" description="Disordered" evidence="1">
    <location>
        <begin position="1167"/>
        <end position="1249"/>
    </location>
</feature>
<feature type="compositionally biased region" description="Polar residues" evidence="1">
    <location>
        <begin position="697"/>
        <end position="717"/>
    </location>
</feature>
<comment type="caution">
    <text evidence="2">The sequence shown here is derived from an EMBL/GenBank/DDBJ whole genome shotgun (WGS) entry which is preliminary data.</text>
</comment>
<gene>
    <name evidence="2" type="ORF">M231_07255</name>
</gene>